<name>A0A811U0U2_CERCA</name>
<dbReference type="InterPro" id="IPR013083">
    <property type="entry name" value="Znf_RING/FYVE/PHD"/>
</dbReference>
<dbReference type="InterPro" id="IPR050731">
    <property type="entry name" value="HRD1_E3_ubiq-ligases"/>
</dbReference>
<evidence type="ECO:0000259" key="7">
    <source>
        <dbReference type="PROSITE" id="PS50158"/>
    </source>
</evidence>
<dbReference type="SMART" id="SM00184">
    <property type="entry name" value="RING"/>
    <property type="match status" value="1"/>
</dbReference>
<feature type="domain" description="CCHC-type" evidence="7">
    <location>
        <begin position="461"/>
        <end position="475"/>
    </location>
</feature>
<comment type="caution">
    <text evidence="8">The sequence shown here is derived from an EMBL/GenBank/DDBJ whole genome shotgun (WGS) entry which is preliminary data.</text>
</comment>
<evidence type="ECO:0000313" key="8">
    <source>
        <dbReference type="EMBL" id="CAD6991998.1"/>
    </source>
</evidence>
<dbReference type="Pfam" id="PF03732">
    <property type="entry name" value="Retrotrans_gag"/>
    <property type="match status" value="1"/>
</dbReference>
<evidence type="ECO:0000313" key="9">
    <source>
        <dbReference type="Proteomes" id="UP000606786"/>
    </source>
</evidence>
<organism evidence="8 9">
    <name type="scientific">Ceratitis capitata</name>
    <name type="common">Mediterranean fruit fly</name>
    <name type="synonym">Tephritis capitata</name>
    <dbReference type="NCBI Taxonomy" id="7213"/>
    <lineage>
        <taxon>Eukaryota</taxon>
        <taxon>Metazoa</taxon>
        <taxon>Ecdysozoa</taxon>
        <taxon>Arthropoda</taxon>
        <taxon>Hexapoda</taxon>
        <taxon>Insecta</taxon>
        <taxon>Pterygota</taxon>
        <taxon>Neoptera</taxon>
        <taxon>Endopterygota</taxon>
        <taxon>Diptera</taxon>
        <taxon>Brachycera</taxon>
        <taxon>Muscomorpha</taxon>
        <taxon>Tephritoidea</taxon>
        <taxon>Tephritidae</taxon>
        <taxon>Ceratitis</taxon>
        <taxon>Ceratitis</taxon>
    </lineage>
</organism>
<accession>A0A811U0U2</accession>
<feature type="domain" description="RING-type" evidence="6">
    <location>
        <begin position="22"/>
        <end position="63"/>
    </location>
</feature>
<feature type="compositionally biased region" description="Polar residues" evidence="5">
    <location>
        <begin position="198"/>
        <end position="230"/>
    </location>
</feature>
<dbReference type="GO" id="GO:0043161">
    <property type="term" value="P:proteasome-mediated ubiquitin-dependent protein catabolic process"/>
    <property type="evidence" value="ECO:0007669"/>
    <property type="project" value="TreeGrafter"/>
</dbReference>
<dbReference type="PANTHER" id="PTHR22763:SF162">
    <property type="entry name" value="TRANSMEMBRANE E3 UBIQUITIN-PROTEIN LIGASE 1"/>
    <property type="match status" value="1"/>
</dbReference>
<evidence type="ECO:0000256" key="2">
    <source>
        <dbReference type="ARBA" id="ARBA00022771"/>
    </source>
</evidence>
<dbReference type="AlphaFoldDB" id="A0A811U0U2"/>
<evidence type="ECO:0000256" key="5">
    <source>
        <dbReference type="SAM" id="MobiDB-lite"/>
    </source>
</evidence>
<evidence type="ECO:0000256" key="1">
    <source>
        <dbReference type="ARBA" id="ARBA00022723"/>
    </source>
</evidence>
<feature type="region of interest" description="Disordered" evidence="5">
    <location>
        <begin position="190"/>
        <end position="230"/>
    </location>
</feature>
<dbReference type="SUPFAM" id="SSF57850">
    <property type="entry name" value="RING/U-box"/>
    <property type="match status" value="1"/>
</dbReference>
<sequence>MPVSHSNENLAAGTGEDSNERCSICKQQLSSNQDCTYTNCSHTFHKTCLQNWLKDSQECPVCHRLCEISVQVRPQNSSRTNSSTKPNSGRGRPKGAIPRRHFTRASARYQDDAPNASLFQDLPGNLNLTLPDIDSLPLHTTGQERPSLNALPRTFEANSDVPPPSNNNIDYYIVANMIETSIQRMLSNINFRPDAGGETNTPLNRRQPQNDSEARRNSQPGHLSNNLNTSHFSTLSPEKITSIINNWNVKFDGSTNGLNVEEFLYRVRSLTASTLDNDFSLVRNNVHSILIGKARDWYWQFHKQSPDFDWTDFCTAIRHRYKDYKSDYDIREEIRNRKQKPGESFETFYDSITTIIARLSEPMQDFDLIETITRNLRPDVRHELLYVNIRSITHLRKLCQMRENLLAEEASKRLHLSRQASNAGYRRNIAELQATDGCANDDEIDTEFPRTIDALRKSEIRCWNCNEQGHSWQECIGERTIFCYGCGDKNVYKPQCTKCNPNRSENPRRGPFTNIRMGP</sequence>
<keyword evidence="9" id="KW-1185">Reference proteome</keyword>
<dbReference type="PROSITE" id="PS50158">
    <property type="entry name" value="ZF_CCHC"/>
    <property type="match status" value="1"/>
</dbReference>
<dbReference type="InterPro" id="IPR036875">
    <property type="entry name" value="Znf_CCHC_sf"/>
</dbReference>
<dbReference type="InterPro" id="IPR001841">
    <property type="entry name" value="Znf_RING"/>
</dbReference>
<proteinExistence type="predicted"/>
<dbReference type="InterPro" id="IPR005162">
    <property type="entry name" value="Retrotrans_gag_dom"/>
</dbReference>
<keyword evidence="1" id="KW-0479">Metal-binding</keyword>
<dbReference type="OrthoDB" id="7701707at2759"/>
<feature type="region of interest" description="Disordered" evidence="5">
    <location>
        <begin position="73"/>
        <end position="98"/>
    </location>
</feature>
<dbReference type="Pfam" id="PF13639">
    <property type="entry name" value="zf-RING_2"/>
    <property type="match status" value="1"/>
</dbReference>
<feature type="compositionally biased region" description="Polar residues" evidence="5">
    <location>
        <begin position="73"/>
        <end position="87"/>
    </location>
</feature>
<dbReference type="GO" id="GO:0061630">
    <property type="term" value="F:ubiquitin protein ligase activity"/>
    <property type="evidence" value="ECO:0007669"/>
    <property type="project" value="TreeGrafter"/>
</dbReference>
<evidence type="ECO:0000259" key="6">
    <source>
        <dbReference type="PROSITE" id="PS50089"/>
    </source>
</evidence>
<dbReference type="InterPro" id="IPR001878">
    <property type="entry name" value="Znf_CCHC"/>
</dbReference>
<reference evidence="8" key="1">
    <citation type="submission" date="2020-11" db="EMBL/GenBank/DDBJ databases">
        <authorList>
            <person name="Whitehead M."/>
        </authorList>
    </citation>
    <scope>NUCLEOTIDE SEQUENCE</scope>
    <source>
        <strain evidence="8">EGII</strain>
    </source>
</reference>
<dbReference type="CDD" id="cd16448">
    <property type="entry name" value="RING-H2"/>
    <property type="match status" value="1"/>
</dbReference>
<dbReference type="PROSITE" id="PS50089">
    <property type="entry name" value="ZF_RING_2"/>
    <property type="match status" value="1"/>
</dbReference>
<dbReference type="Proteomes" id="UP000606786">
    <property type="component" value="Unassembled WGS sequence"/>
</dbReference>
<keyword evidence="3" id="KW-0862">Zinc</keyword>
<protein>
    <submittedName>
        <fullName evidence="8">(Mediterranean fruit fly) hypothetical protein</fullName>
    </submittedName>
</protein>
<evidence type="ECO:0000256" key="3">
    <source>
        <dbReference type="ARBA" id="ARBA00022833"/>
    </source>
</evidence>
<dbReference type="GO" id="GO:0003676">
    <property type="term" value="F:nucleic acid binding"/>
    <property type="evidence" value="ECO:0007669"/>
    <property type="project" value="InterPro"/>
</dbReference>
<dbReference type="GO" id="GO:0008270">
    <property type="term" value="F:zinc ion binding"/>
    <property type="evidence" value="ECO:0007669"/>
    <property type="project" value="UniProtKB-KW"/>
</dbReference>
<gene>
    <name evidence="8" type="ORF">CCAP1982_LOCUS884</name>
</gene>
<dbReference type="Gene3D" id="3.30.40.10">
    <property type="entry name" value="Zinc/RING finger domain, C3HC4 (zinc finger)"/>
    <property type="match status" value="1"/>
</dbReference>
<dbReference type="EMBL" id="CAJHJT010000001">
    <property type="protein sequence ID" value="CAD6991998.1"/>
    <property type="molecule type" value="Genomic_DNA"/>
</dbReference>
<keyword evidence="2 4" id="KW-0863">Zinc-finger</keyword>
<dbReference type="SUPFAM" id="SSF57756">
    <property type="entry name" value="Retrovirus zinc finger-like domains"/>
    <property type="match status" value="1"/>
</dbReference>
<evidence type="ECO:0000256" key="4">
    <source>
        <dbReference type="PROSITE-ProRule" id="PRU00047"/>
    </source>
</evidence>
<dbReference type="PANTHER" id="PTHR22763">
    <property type="entry name" value="RING ZINC FINGER PROTEIN"/>
    <property type="match status" value="1"/>
</dbReference>
<dbReference type="GO" id="GO:0012505">
    <property type="term" value="C:endomembrane system"/>
    <property type="evidence" value="ECO:0007669"/>
    <property type="project" value="TreeGrafter"/>
</dbReference>